<evidence type="ECO:0000313" key="2">
    <source>
        <dbReference type="Proteomes" id="UP000054244"/>
    </source>
</evidence>
<evidence type="ECO:0000313" key="1">
    <source>
        <dbReference type="EMBL" id="KFP81659.1"/>
    </source>
</evidence>
<organism evidence="1 2">
    <name type="scientific">Apaloderma vittatum</name>
    <name type="common">Bar-tailed trogon</name>
    <dbReference type="NCBI Taxonomy" id="57397"/>
    <lineage>
        <taxon>Eukaryota</taxon>
        <taxon>Metazoa</taxon>
        <taxon>Chordata</taxon>
        <taxon>Craniata</taxon>
        <taxon>Vertebrata</taxon>
        <taxon>Euteleostomi</taxon>
        <taxon>Archelosauria</taxon>
        <taxon>Archosauria</taxon>
        <taxon>Dinosauria</taxon>
        <taxon>Saurischia</taxon>
        <taxon>Theropoda</taxon>
        <taxon>Coelurosauria</taxon>
        <taxon>Aves</taxon>
        <taxon>Neognathae</taxon>
        <taxon>Neoaves</taxon>
        <taxon>Telluraves</taxon>
        <taxon>Coraciimorphae</taxon>
        <taxon>Trogoniformes</taxon>
        <taxon>Trogonidae</taxon>
        <taxon>Apaloderma</taxon>
    </lineage>
</organism>
<dbReference type="AlphaFoldDB" id="A0A091MYE4"/>
<reference evidence="1 2" key="1">
    <citation type="submission" date="2014-04" db="EMBL/GenBank/DDBJ databases">
        <title>Genome evolution of avian class.</title>
        <authorList>
            <person name="Zhang G."/>
            <person name="Li C."/>
        </authorList>
    </citation>
    <scope>NUCLEOTIDE SEQUENCE [LARGE SCALE GENOMIC DNA]</scope>
    <source>
        <strain evidence="1">BGI_N311</strain>
    </source>
</reference>
<accession>A0A091MYE4</accession>
<keyword evidence="2" id="KW-1185">Reference proteome</keyword>
<dbReference type="Proteomes" id="UP000054244">
    <property type="component" value="Unassembled WGS sequence"/>
</dbReference>
<proteinExistence type="predicted"/>
<sequence>NGVKLEQGRSRLDIRKKLFTMGVVRYWNRLPREVVEALSLEVSKARLDGALSNL</sequence>
<dbReference type="EMBL" id="KL372777">
    <property type="protein sequence ID" value="KFP81659.1"/>
    <property type="molecule type" value="Genomic_DNA"/>
</dbReference>
<protein>
    <submittedName>
        <fullName evidence="1">Uncharacterized protein</fullName>
    </submittedName>
</protein>
<name>A0A091MYE4_APAVI</name>
<feature type="non-terminal residue" evidence="1">
    <location>
        <position position="54"/>
    </location>
</feature>
<gene>
    <name evidence="1" type="ORF">N311_11462</name>
</gene>
<feature type="non-terminal residue" evidence="1">
    <location>
        <position position="1"/>
    </location>
</feature>